<dbReference type="Proteomes" id="UP000306229">
    <property type="component" value="Chromosome"/>
</dbReference>
<dbReference type="KEGG" id="fbe:FF125_12585"/>
<protein>
    <submittedName>
        <fullName evidence="2">Uncharacterized protein</fullName>
    </submittedName>
</protein>
<gene>
    <name evidence="2" type="ORF">FF125_12585</name>
</gene>
<feature type="signal peptide" evidence="1">
    <location>
        <begin position="1"/>
        <end position="23"/>
    </location>
</feature>
<evidence type="ECO:0000313" key="3">
    <source>
        <dbReference type="Proteomes" id="UP000306229"/>
    </source>
</evidence>
<sequence length="287" mass="33288">MKFFSTLLNVLLLFNLEYGCAQSAFYSLDDMPNTIEVNAPEFNTEKKYSFRVDTIKNKLYIEDIRLSAEGKSHFYQWLYEIPLNHLNSSSFKVSKIDNEIKISITTVSQVNSINIYMFQDSKVSSIMTNSALILGNWIYSDALFKDLERKVNKIATELPYVDKIQIKTKNKSGTFKFVANNVTQRNVKFSDDITIGNGYNFKKFILENNSNVSNKIMLQVKKTLKNEGIEIKYPIPVIVYVSEGEVEKVYIMNNESKKYLNVDISKIRQFKKVKEPTKYLFLLDNNL</sequence>
<evidence type="ECO:0000256" key="1">
    <source>
        <dbReference type="SAM" id="SignalP"/>
    </source>
</evidence>
<keyword evidence="1" id="KW-0732">Signal</keyword>
<dbReference type="OrthoDB" id="1440397at2"/>
<feature type="chain" id="PRO_5022929942" evidence="1">
    <location>
        <begin position="24"/>
        <end position="287"/>
    </location>
</feature>
<dbReference type="EMBL" id="CP040749">
    <property type="protein sequence ID" value="QCX39231.1"/>
    <property type="molecule type" value="Genomic_DNA"/>
</dbReference>
<dbReference type="AlphaFoldDB" id="A0A5B7TVB4"/>
<organism evidence="2 3">
    <name type="scientific">Aureibaculum algae</name>
    <dbReference type="NCBI Taxonomy" id="2584122"/>
    <lineage>
        <taxon>Bacteria</taxon>
        <taxon>Pseudomonadati</taxon>
        <taxon>Bacteroidota</taxon>
        <taxon>Flavobacteriia</taxon>
        <taxon>Flavobacteriales</taxon>
        <taxon>Flavobacteriaceae</taxon>
        <taxon>Aureibaculum</taxon>
    </lineage>
</organism>
<accession>A0A5B7TVB4</accession>
<keyword evidence="3" id="KW-1185">Reference proteome</keyword>
<proteinExistence type="predicted"/>
<dbReference type="RefSeq" id="WP_138950093.1">
    <property type="nucleotide sequence ID" value="NZ_CP040749.1"/>
</dbReference>
<name>A0A5B7TVB4_9FLAO</name>
<reference evidence="2 3" key="1">
    <citation type="submission" date="2019-05" db="EMBL/GenBank/DDBJ databases">
        <title>Algicella ahnfeltiae gen. nov., sp. nov., a novel marine bacterium of the family Flavobacteriaceae isolated from a red alga.</title>
        <authorList>
            <person name="Nedashkovskaya O.I."/>
            <person name="Kukhlevskiy A.D."/>
            <person name="Kim S.-G."/>
            <person name="Zhukova N.V."/>
            <person name="Mikhailov V.V."/>
        </authorList>
    </citation>
    <scope>NUCLEOTIDE SEQUENCE [LARGE SCALE GENOMIC DNA]</scope>
    <source>
        <strain evidence="2 3">10Alg115</strain>
    </source>
</reference>
<evidence type="ECO:0000313" key="2">
    <source>
        <dbReference type="EMBL" id="QCX39231.1"/>
    </source>
</evidence>